<evidence type="ECO:0000256" key="6">
    <source>
        <dbReference type="ARBA" id="ARBA00023054"/>
    </source>
</evidence>
<keyword evidence="3 9" id="KW-0677">Repeat</keyword>
<reference evidence="13" key="1">
    <citation type="submission" date="2020-08" db="EMBL/GenBank/DDBJ databases">
        <title>Genome public.</title>
        <authorList>
            <person name="Liu C."/>
            <person name="Sun Q."/>
        </authorList>
    </citation>
    <scope>NUCLEOTIDE SEQUENCE</scope>
    <source>
        <strain evidence="13">NSJ-64</strain>
    </source>
</reference>
<dbReference type="SUPFAM" id="SSF81923">
    <property type="entry name" value="Double Clp-N motif"/>
    <property type="match status" value="1"/>
</dbReference>
<keyword evidence="4 10" id="KW-0547">Nucleotide-binding</keyword>
<keyword evidence="11" id="KW-0963">Cytoplasm</keyword>
<dbReference type="RefSeq" id="WP_262393945.1">
    <property type="nucleotide sequence ID" value="NZ_JACRTD010000001.1"/>
</dbReference>
<dbReference type="GO" id="GO:0042026">
    <property type="term" value="P:protein refolding"/>
    <property type="evidence" value="ECO:0007669"/>
    <property type="project" value="UniProtKB-UniRule"/>
</dbReference>
<keyword evidence="5 10" id="KW-0067">ATP-binding</keyword>
<name>A0A926EKL0_9FIRM</name>
<evidence type="ECO:0000256" key="4">
    <source>
        <dbReference type="ARBA" id="ARBA00022741"/>
    </source>
</evidence>
<dbReference type="SUPFAM" id="SSF52540">
    <property type="entry name" value="P-loop containing nucleoside triphosphate hydrolases"/>
    <property type="match status" value="2"/>
</dbReference>
<comment type="subcellular location">
    <subcellularLocation>
        <location evidence="1 11">Cytoplasm</location>
    </subcellularLocation>
</comment>
<dbReference type="InterPro" id="IPR041546">
    <property type="entry name" value="ClpA/ClpB_AAA_lid"/>
</dbReference>
<dbReference type="InterPro" id="IPR004176">
    <property type="entry name" value="Clp_R_N"/>
</dbReference>
<dbReference type="PROSITE" id="PS00870">
    <property type="entry name" value="CLPAB_1"/>
    <property type="match status" value="1"/>
</dbReference>
<feature type="coiled-coil region" evidence="11">
    <location>
        <begin position="416"/>
        <end position="537"/>
    </location>
</feature>
<comment type="similarity">
    <text evidence="2 10">Belongs to the ClpA/ClpB family.</text>
</comment>
<dbReference type="PANTHER" id="PTHR11638">
    <property type="entry name" value="ATP-DEPENDENT CLP PROTEASE"/>
    <property type="match status" value="1"/>
</dbReference>
<dbReference type="InterPro" id="IPR017730">
    <property type="entry name" value="Chaperonin_ClpB"/>
</dbReference>
<dbReference type="GO" id="GO:0005737">
    <property type="term" value="C:cytoplasm"/>
    <property type="evidence" value="ECO:0007669"/>
    <property type="project" value="UniProtKB-SubCell"/>
</dbReference>
<evidence type="ECO:0000256" key="8">
    <source>
        <dbReference type="ARBA" id="ARBA00026057"/>
    </source>
</evidence>
<keyword evidence="7 10" id="KW-0143">Chaperone</keyword>
<dbReference type="Pfam" id="PF10431">
    <property type="entry name" value="ClpB_D2-small"/>
    <property type="match status" value="1"/>
</dbReference>
<dbReference type="Gene3D" id="1.10.8.60">
    <property type="match status" value="1"/>
</dbReference>
<dbReference type="SMART" id="SM01086">
    <property type="entry name" value="ClpB_D2-small"/>
    <property type="match status" value="1"/>
</dbReference>
<comment type="function">
    <text evidence="11">Part of a stress-induced multi-chaperone system, it is involved in the recovery of the cell from heat-induced damage, in cooperation with DnaK, DnaJ and GrpE.</text>
</comment>
<dbReference type="GO" id="GO:0034605">
    <property type="term" value="P:cellular response to heat"/>
    <property type="evidence" value="ECO:0007669"/>
    <property type="project" value="TreeGrafter"/>
</dbReference>
<dbReference type="InterPro" id="IPR003593">
    <property type="entry name" value="AAA+_ATPase"/>
</dbReference>
<comment type="caution">
    <text evidence="13">The sequence shown here is derived from an EMBL/GenBank/DDBJ whole genome shotgun (WGS) entry which is preliminary data.</text>
</comment>
<dbReference type="InterPro" id="IPR003959">
    <property type="entry name" value="ATPase_AAA_core"/>
</dbReference>
<evidence type="ECO:0000256" key="9">
    <source>
        <dbReference type="PROSITE-ProRule" id="PRU01251"/>
    </source>
</evidence>
<dbReference type="InterPro" id="IPR036628">
    <property type="entry name" value="Clp_N_dom_sf"/>
</dbReference>
<dbReference type="AlphaFoldDB" id="A0A926EKL0"/>
<dbReference type="CDD" id="cd19499">
    <property type="entry name" value="RecA-like_ClpB_Hsp104-like"/>
    <property type="match status" value="1"/>
</dbReference>
<evidence type="ECO:0000256" key="7">
    <source>
        <dbReference type="ARBA" id="ARBA00023186"/>
    </source>
</evidence>
<keyword evidence="6 11" id="KW-0175">Coiled coil</keyword>
<dbReference type="GO" id="GO:0005524">
    <property type="term" value="F:ATP binding"/>
    <property type="evidence" value="ECO:0007669"/>
    <property type="project" value="UniProtKB-UniRule"/>
</dbReference>
<protein>
    <recommendedName>
        <fullName evidence="11">Chaperone protein ClpB</fullName>
    </recommendedName>
</protein>
<sequence>MNAQKFTQKSLEAIGSAQNLAIENQNMQVEQEHLLYALVDQEGGLIAQLLKKIGVDQAMLLSTLQTEIGKISRVSGPGRESDKIYVSQEVDRTLVQAEKQAQQMKDEYVSVEHIMLSLLETPNSALKRIFSAYSLDKNKFLGALMSVRGNARVTSDNPEETYDVLAKYGQDLVELARNQKLDPVIGRDNEIRNVIRILSRKTKNNPVLIGEPGVGKTAIAEGLALRIVRGDVPENLKDRRIFSLDMGALIAGAKFRGEFEERLKAVLQEIKKSEGKIILFIDELHTIVGAGKTEGSMDAGNLLKPMLARGELHCIGATTLNEYRQYIEKDAALERRFQPVMVNEPTVEDTISILRGLKERYEVYHGVKIQDQALIAAAVLSNRYISDRFLPDKAIDLVDEACAMIRTEMDSMPTELDEISRKIMQHEIEEAALKKETDQLSKEHLKEIQKELAEMRSQFNEMKARWENEKQAITKVQKLREEMEQLGAEIEKAERNYDLNKAAELKYGKMPALQKELQEEEKLAEQAEKDSTLLRDKVTEEEIARIVGRWTGIPVARLMEGEREKLLNMENILHQRVIGQQEAVEKVSEAILRSRAGIQDRNRPIGSFLFLGPTGVGKTELAKALAQALFDDEHSIVRIDMSEYMEKYSVSRLVGAPPGYVGYEEGGQLTEAVRRKPYSVVLFDEVEKAHPDVFNILLQVLDDGRITDSQGRTVDFKNTIIILTSNLGSSYILEGINDKGEITQETKEAVEGLLRQQFRPEFLNRLDEIVFYKPLTKKEIASIVDLLLADLQKRLSDKQLSLSMTPAAKEYVIDQGYDPVYGARPLKRFLQHKVETLLARMIIAEDPSPNTHLEVDYDGEKLVLKRK</sequence>
<dbReference type="Gene3D" id="1.10.1780.10">
    <property type="entry name" value="Clp, N-terminal domain"/>
    <property type="match status" value="1"/>
</dbReference>
<dbReference type="PRINTS" id="PR00300">
    <property type="entry name" value="CLPPROTEASEA"/>
</dbReference>
<evidence type="ECO:0000256" key="1">
    <source>
        <dbReference type="ARBA" id="ARBA00004496"/>
    </source>
</evidence>
<dbReference type="NCBIfam" id="TIGR03346">
    <property type="entry name" value="chaperone_ClpB"/>
    <property type="match status" value="1"/>
</dbReference>
<dbReference type="InterPro" id="IPR050130">
    <property type="entry name" value="ClpA_ClpB"/>
</dbReference>
<evidence type="ECO:0000313" key="13">
    <source>
        <dbReference type="EMBL" id="MBC8584090.1"/>
    </source>
</evidence>
<keyword evidence="14" id="KW-1185">Reference proteome</keyword>
<comment type="subunit">
    <text evidence="11">Homohexamer; The oligomerization is ATP-dependent.</text>
</comment>
<dbReference type="FunFam" id="3.40.50.300:FF:000010">
    <property type="entry name" value="Chaperone clpB 1, putative"/>
    <property type="match status" value="1"/>
</dbReference>
<dbReference type="InterPro" id="IPR028299">
    <property type="entry name" value="ClpA/B_CS2"/>
</dbReference>
<feature type="domain" description="Clp R" evidence="12">
    <location>
        <begin position="3"/>
        <end position="150"/>
    </location>
</feature>
<evidence type="ECO:0000313" key="14">
    <source>
        <dbReference type="Proteomes" id="UP000623678"/>
    </source>
</evidence>
<feature type="coiled-coil region" evidence="11">
    <location>
        <begin position="87"/>
        <end position="114"/>
    </location>
</feature>
<dbReference type="Pfam" id="PF17871">
    <property type="entry name" value="AAA_lid_9"/>
    <property type="match status" value="1"/>
</dbReference>
<dbReference type="CDD" id="cd00009">
    <property type="entry name" value="AAA"/>
    <property type="match status" value="1"/>
</dbReference>
<keyword evidence="11" id="KW-0346">Stress response</keyword>
<comment type="subunit">
    <text evidence="8">Homohexamer. The oligomerization is ATP-dependent.</text>
</comment>
<evidence type="ECO:0000256" key="2">
    <source>
        <dbReference type="ARBA" id="ARBA00008675"/>
    </source>
</evidence>
<dbReference type="InterPro" id="IPR001270">
    <property type="entry name" value="ClpA/B"/>
</dbReference>
<evidence type="ECO:0000256" key="3">
    <source>
        <dbReference type="ARBA" id="ARBA00022737"/>
    </source>
</evidence>
<dbReference type="Pfam" id="PF02861">
    <property type="entry name" value="Clp_N"/>
    <property type="match status" value="1"/>
</dbReference>
<evidence type="ECO:0000259" key="12">
    <source>
        <dbReference type="PROSITE" id="PS51903"/>
    </source>
</evidence>
<dbReference type="PROSITE" id="PS51903">
    <property type="entry name" value="CLP_R"/>
    <property type="match status" value="1"/>
</dbReference>
<dbReference type="Proteomes" id="UP000623678">
    <property type="component" value="Unassembled WGS sequence"/>
</dbReference>
<dbReference type="InterPro" id="IPR027417">
    <property type="entry name" value="P-loop_NTPase"/>
</dbReference>
<gene>
    <name evidence="11 13" type="primary">clpB</name>
    <name evidence="13" type="ORF">H8705_00640</name>
</gene>
<dbReference type="GO" id="GO:0016887">
    <property type="term" value="F:ATP hydrolysis activity"/>
    <property type="evidence" value="ECO:0007669"/>
    <property type="project" value="InterPro"/>
</dbReference>
<dbReference type="PANTHER" id="PTHR11638:SF18">
    <property type="entry name" value="HEAT SHOCK PROTEIN 104"/>
    <property type="match status" value="1"/>
</dbReference>
<evidence type="ECO:0000256" key="11">
    <source>
        <dbReference type="RuleBase" id="RU362034"/>
    </source>
</evidence>
<organism evidence="13 14">
    <name type="scientific">Youxingia wuxianensis</name>
    <dbReference type="NCBI Taxonomy" id="2763678"/>
    <lineage>
        <taxon>Bacteria</taxon>
        <taxon>Bacillati</taxon>
        <taxon>Bacillota</taxon>
        <taxon>Clostridia</taxon>
        <taxon>Eubacteriales</taxon>
        <taxon>Oscillospiraceae</taxon>
        <taxon>Youxingia</taxon>
    </lineage>
</organism>
<proteinExistence type="inferred from homology"/>
<accession>A0A926EKL0</accession>
<dbReference type="Pfam" id="PF07724">
    <property type="entry name" value="AAA_2"/>
    <property type="match status" value="1"/>
</dbReference>
<dbReference type="EMBL" id="JACRTD010000001">
    <property type="protein sequence ID" value="MBC8584090.1"/>
    <property type="molecule type" value="Genomic_DNA"/>
</dbReference>
<dbReference type="FunFam" id="3.40.50.300:FF:000025">
    <property type="entry name" value="ATP-dependent Clp protease subunit"/>
    <property type="match status" value="1"/>
</dbReference>
<evidence type="ECO:0000256" key="5">
    <source>
        <dbReference type="ARBA" id="ARBA00022840"/>
    </source>
</evidence>
<dbReference type="InterPro" id="IPR019489">
    <property type="entry name" value="Clp_ATPase_C"/>
</dbReference>
<evidence type="ECO:0000256" key="10">
    <source>
        <dbReference type="RuleBase" id="RU004432"/>
    </source>
</evidence>
<dbReference type="Gene3D" id="3.40.50.300">
    <property type="entry name" value="P-loop containing nucleotide triphosphate hydrolases"/>
    <property type="match status" value="3"/>
</dbReference>
<dbReference type="InterPro" id="IPR018368">
    <property type="entry name" value="ClpA/B_CS1"/>
</dbReference>
<dbReference type="PROSITE" id="PS00871">
    <property type="entry name" value="CLPAB_2"/>
    <property type="match status" value="1"/>
</dbReference>
<dbReference type="Pfam" id="PF00004">
    <property type="entry name" value="AAA"/>
    <property type="match status" value="1"/>
</dbReference>
<dbReference type="SMART" id="SM00382">
    <property type="entry name" value="AAA"/>
    <property type="match status" value="2"/>
</dbReference>
<dbReference type="FunFam" id="3.40.50.300:FF:000120">
    <property type="entry name" value="ATP-dependent chaperone ClpB"/>
    <property type="match status" value="1"/>
</dbReference>